<comment type="caution">
    <text evidence="1">The sequence shown here is derived from an EMBL/GenBank/DDBJ whole genome shotgun (WGS) entry which is preliminary data.</text>
</comment>
<protein>
    <submittedName>
        <fullName evidence="1">Uncharacterized protein</fullName>
    </submittedName>
</protein>
<accession>A0ABS8UV86</accession>
<gene>
    <name evidence="1" type="ORF">HAX54_021221</name>
</gene>
<dbReference type="Proteomes" id="UP000823775">
    <property type="component" value="Unassembled WGS sequence"/>
</dbReference>
<organism evidence="1 2">
    <name type="scientific">Datura stramonium</name>
    <name type="common">Jimsonweed</name>
    <name type="synonym">Common thornapple</name>
    <dbReference type="NCBI Taxonomy" id="4076"/>
    <lineage>
        <taxon>Eukaryota</taxon>
        <taxon>Viridiplantae</taxon>
        <taxon>Streptophyta</taxon>
        <taxon>Embryophyta</taxon>
        <taxon>Tracheophyta</taxon>
        <taxon>Spermatophyta</taxon>
        <taxon>Magnoliopsida</taxon>
        <taxon>eudicotyledons</taxon>
        <taxon>Gunneridae</taxon>
        <taxon>Pentapetalae</taxon>
        <taxon>asterids</taxon>
        <taxon>lamiids</taxon>
        <taxon>Solanales</taxon>
        <taxon>Solanaceae</taxon>
        <taxon>Solanoideae</taxon>
        <taxon>Datureae</taxon>
        <taxon>Datura</taxon>
    </lineage>
</organism>
<sequence>MGIVEGFVLKRDYVSENVGEGRNHAKFTVSLPAIDWLFANWISDPPVSHRLGSNALGDLFCIDDLPEVHGFASAICLCVCRSNAQSPSLLPSCELEAEIRASRSATRRSNT</sequence>
<evidence type="ECO:0000313" key="2">
    <source>
        <dbReference type="Proteomes" id="UP000823775"/>
    </source>
</evidence>
<feature type="non-terminal residue" evidence="1">
    <location>
        <position position="111"/>
    </location>
</feature>
<proteinExistence type="predicted"/>
<reference evidence="1 2" key="1">
    <citation type="journal article" date="2021" name="BMC Genomics">
        <title>Datura genome reveals duplications of psychoactive alkaloid biosynthetic genes and high mutation rate following tissue culture.</title>
        <authorList>
            <person name="Rajewski A."/>
            <person name="Carter-House D."/>
            <person name="Stajich J."/>
            <person name="Litt A."/>
        </authorList>
    </citation>
    <scope>NUCLEOTIDE SEQUENCE [LARGE SCALE GENOMIC DNA]</scope>
    <source>
        <strain evidence="1">AR-01</strain>
    </source>
</reference>
<dbReference type="EMBL" id="JACEIK010002550">
    <property type="protein sequence ID" value="MCD9637755.1"/>
    <property type="molecule type" value="Genomic_DNA"/>
</dbReference>
<evidence type="ECO:0000313" key="1">
    <source>
        <dbReference type="EMBL" id="MCD9637755.1"/>
    </source>
</evidence>
<name>A0ABS8UV86_DATST</name>
<keyword evidence="2" id="KW-1185">Reference proteome</keyword>